<feature type="site" description="Interaction with substrate tRNA" evidence="10">
    <location>
        <position position="132"/>
    </location>
</feature>
<dbReference type="Gene3D" id="1.10.20.140">
    <property type="match status" value="1"/>
</dbReference>
<evidence type="ECO:0000256" key="12">
    <source>
        <dbReference type="RuleBase" id="RU003784"/>
    </source>
</evidence>
<evidence type="ECO:0000256" key="1">
    <source>
        <dbReference type="ARBA" id="ARBA00001946"/>
    </source>
</evidence>
<accession>A0ABQ0MKM4</accession>
<name>A0ABQ0MKM4_9BACT</name>
<dbReference type="Gene3D" id="3.40.50.300">
    <property type="entry name" value="P-loop containing nucleotide triphosphate hydrolases"/>
    <property type="match status" value="1"/>
</dbReference>
<dbReference type="EMBL" id="BDQG01000001">
    <property type="protein sequence ID" value="GAW67484.1"/>
    <property type="molecule type" value="Genomic_DNA"/>
</dbReference>
<comment type="similarity">
    <text evidence="3 10 13">Belongs to the IPP transferase family.</text>
</comment>
<evidence type="ECO:0000313" key="15">
    <source>
        <dbReference type="Proteomes" id="UP000194153"/>
    </source>
</evidence>
<evidence type="ECO:0000256" key="11">
    <source>
        <dbReference type="RuleBase" id="RU003783"/>
    </source>
</evidence>
<keyword evidence="7 10" id="KW-0067">ATP-binding</keyword>
<protein>
    <recommendedName>
        <fullName evidence="10">tRNA dimethylallyltransferase</fullName>
        <ecNumber evidence="10">2.5.1.75</ecNumber>
    </recommendedName>
    <alternativeName>
        <fullName evidence="10">Dimethylallyl diphosphate:tRNA dimethylallyltransferase</fullName>
        <shortName evidence="10">DMAPP:tRNA dimethylallyltransferase</shortName>
        <shortName evidence="10">DMATase</shortName>
    </alternativeName>
    <alternativeName>
        <fullName evidence="10">Isopentenyl-diphosphate:tRNA isopentenyltransferase</fullName>
        <shortName evidence="10">IPP transferase</shortName>
        <shortName evidence="10">IPPT</shortName>
        <shortName evidence="10">IPTase</shortName>
    </alternativeName>
</protein>
<evidence type="ECO:0000256" key="2">
    <source>
        <dbReference type="ARBA" id="ARBA00003213"/>
    </source>
</evidence>
<keyword evidence="8 10" id="KW-0460">Magnesium</keyword>
<feature type="site" description="Interaction with substrate tRNA" evidence="10">
    <location>
        <position position="110"/>
    </location>
</feature>
<evidence type="ECO:0000256" key="13">
    <source>
        <dbReference type="RuleBase" id="RU003785"/>
    </source>
</evidence>
<keyword evidence="6 10" id="KW-0547">Nucleotide-binding</keyword>
<dbReference type="Pfam" id="PF01715">
    <property type="entry name" value="IPPT"/>
    <property type="match status" value="1"/>
</dbReference>
<dbReference type="InterPro" id="IPR027417">
    <property type="entry name" value="P-loop_NTPase"/>
</dbReference>
<comment type="function">
    <text evidence="2 10 12">Catalyzes the transfer of a dimethylallyl group onto the adenine at position 37 in tRNAs that read codons beginning with uridine, leading to the formation of N6-(dimethylallyl)adenosine (i(6)A).</text>
</comment>
<dbReference type="PANTHER" id="PTHR11088">
    <property type="entry name" value="TRNA DIMETHYLALLYLTRANSFERASE"/>
    <property type="match status" value="1"/>
</dbReference>
<evidence type="ECO:0000256" key="8">
    <source>
        <dbReference type="ARBA" id="ARBA00022842"/>
    </source>
</evidence>
<keyword evidence="5 10" id="KW-0819">tRNA processing</keyword>
<dbReference type="InterPro" id="IPR018022">
    <property type="entry name" value="IPT"/>
</dbReference>
<reference evidence="15" key="2">
    <citation type="submission" date="2017-05" db="EMBL/GenBank/DDBJ databases">
        <title>Draft genome sequence of Geobacter pelophilus, a iron(III)-reducing bacteria.</title>
        <authorList>
            <person name="Aoyagi T."/>
            <person name="Koike H."/>
            <person name="Morita T."/>
            <person name="Sato Y."/>
            <person name="Habe H."/>
            <person name="Hori T."/>
        </authorList>
    </citation>
    <scope>NUCLEOTIDE SEQUENCE [LARGE SCALE GENOMIC DNA]</scope>
    <source>
        <strain evidence="15">Drf2</strain>
    </source>
</reference>
<keyword evidence="4 10" id="KW-0808">Transferase</keyword>
<evidence type="ECO:0000256" key="9">
    <source>
        <dbReference type="ARBA" id="ARBA00049563"/>
    </source>
</evidence>
<dbReference type="InterPro" id="IPR039657">
    <property type="entry name" value="Dimethylallyltransferase"/>
</dbReference>
<keyword evidence="15" id="KW-1185">Reference proteome</keyword>
<evidence type="ECO:0000256" key="5">
    <source>
        <dbReference type="ARBA" id="ARBA00022694"/>
    </source>
</evidence>
<dbReference type="EC" id="2.5.1.75" evidence="10"/>
<dbReference type="NCBIfam" id="TIGR00174">
    <property type="entry name" value="miaA"/>
    <property type="match status" value="1"/>
</dbReference>
<evidence type="ECO:0000256" key="4">
    <source>
        <dbReference type="ARBA" id="ARBA00022679"/>
    </source>
</evidence>
<dbReference type="Proteomes" id="UP000194153">
    <property type="component" value="Unassembled WGS sequence"/>
</dbReference>
<evidence type="ECO:0000256" key="6">
    <source>
        <dbReference type="ARBA" id="ARBA00022741"/>
    </source>
</evidence>
<comment type="cofactor">
    <cofactor evidence="1 10">
        <name>Mg(2+)</name>
        <dbReference type="ChEBI" id="CHEBI:18420"/>
    </cofactor>
</comment>
<evidence type="ECO:0000256" key="7">
    <source>
        <dbReference type="ARBA" id="ARBA00022840"/>
    </source>
</evidence>
<feature type="binding site" evidence="10">
    <location>
        <begin position="21"/>
        <end position="26"/>
    </location>
    <ligand>
        <name>substrate</name>
    </ligand>
</feature>
<evidence type="ECO:0000256" key="10">
    <source>
        <dbReference type="HAMAP-Rule" id="MF_00185"/>
    </source>
</evidence>
<proteinExistence type="inferred from homology"/>
<reference evidence="14 15" key="1">
    <citation type="submission" date="2017-04" db="EMBL/GenBank/DDBJ databases">
        <authorList>
            <consortium name="Geobacter pelophilus Genome Sequencing"/>
            <person name="Aoyagi T."/>
            <person name="Koike H."/>
            <person name="Hori T."/>
        </authorList>
    </citation>
    <scope>NUCLEOTIDE SEQUENCE [LARGE SCALE GENOMIC DNA]</scope>
    <source>
        <strain evidence="14 15">Drf2</strain>
    </source>
</reference>
<dbReference type="PANTHER" id="PTHR11088:SF60">
    <property type="entry name" value="TRNA DIMETHYLALLYLTRANSFERASE"/>
    <property type="match status" value="1"/>
</dbReference>
<comment type="subunit">
    <text evidence="10">Monomer.</text>
</comment>
<feature type="binding site" evidence="10">
    <location>
        <begin position="19"/>
        <end position="26"/>
    </location>
    <ligand>
        <name>ATP</name>
        <dbReference type="ChEBI" id="CHEBI:30616"/>
    </ligand>
</feature>
<organism evidence="14 15">
    <name type="scientific">Geoanaerobacter pelophilus</name>
    <dbReference type="NCBI Taxonomy" id="60036"/>
    <lineage>
        <taxon>Bacteria</taxon>
        <taxon>Pseudomonadati</taxon>
        <taxon>Thermodesulfobacteriota</taxon>
        <taxon>Desulfuromonadia</taxon>
        <taxon>Geobacterales</taxon>
        <taxon>Geobacteraceae</taxon>
        <taxon>Geoanaerobacter</taxon>
    </lineage>
</organism>
<evidence type="ECO:0000256" key="3">
    <source>
        <dbReference type="ARBA" id="ARBA00005842"/>
    </source>
</evidence>
<comment type="caution">
    <text evidence="14">The sequence shown here is derived from an EMBL/GenBank/DDBJ whole genome shotgun (WGS) entry which is preliminary data.</text>
</comment>
<dbReference type="GO" id="GO:0016740">
    <property type="term" value="F:transferase activity"/>
    <property type="evidence" value="ECO:0007669"/>
    <property type="project" value="UniProtKB-KW"/>
</dbReference>
<sequence>MRHLLQNNDKKIKLIVLGGPTGSGKSDLALKLAEEIGAEIVNADSMQVYRRLDIGTAKPSAADLARVPHHLIDILDPDQEFTASDFRREAAAAIADIERRGKKAIVVGGTGLYIRALLHGLVDSPTGDPELRRQFDDVPGDELMRRLSLVDPETAERLYPNDRVRLIRALEVYLQTGRPISAYRSEHAFSEANYDALKMAIRVDRGGLYRRTDLRVEKMLEAGLVEEVRSLLAAGYGRELKSMRSIGYKEVTAFLAGEMTLDEAVTLIKRDTRRYAKRQMTWFGREKDIYWLEYPGSFATILGHVIEFLA</sequence>
<comment type="catalytic activity">
    <reaction evidence="9 10 11">
        <text>adenosine(37) in tRNA + dimethylallyl diphosphate = N(6)-dimethylallyladenosine(37) in tRNA + diphosphate</text>
        <dbReference type="Rhea" id="RHEA:26482"/>
        <dbReference type="Rhea" id="RHEA-COMP:10162"/>
        <dbReference type="Rhea" id="RHEA-COMP:10375"/>
        <dbReference type="ChEBI" id="CHEBI:33019"/>
        <dbReference type="ChEBI" id="CHEBI:57623"/>
        <dbReference type="ChEBI" id="CHEBI:74411"/>
        <dbReference type="ChEBI" id="CHEBI:74415"/>
        <dbReference type="EC" id="2.5.1.75"/>
    </reaction>
</comment>
<dbReference type="HAMAP" id="MF_00185">
    <property type="entry name" value="IPP_trans"/>
    <property type="match status" value="1"/>
</dbReference>
<gene>
    <name evidence="10" type="primary">miaA</name>
    <name evidence="14" type="ORF">GPEL0_01r3329</name>
</gene>
<evidence type="ECO:0000313" key="14">
    <source>
        <dbReference type="EMBL" id="GAW67484.1"/>
    </source>
</evidence>
<feature type="region of interest" description="Interaction with substrate tRNA" evidence="10">
    <location>
        <begin position="44"/>
        <end position="47"/>
    </location>
</feature>
<comment type="caution">
    <text evidence="10">Lacks conserved residue(s) required for the propagation of feature annotation.</text>
</comment>
<dbReference type="SUPFAM" id="SSF52540">
    <property type="entry name" value="P-loop containing nucleoside triphosphate hydrolases"/>
    <property type="match status" value="1"/>
</dbReference>